<evidence type="ECO:0000313" key="2">
    <source>
        <dbReference type="EMBL" id="KAG7497734.1"/>
    </source>
</evidence>
<organism evidence="2 3">
    <name type="scientific">Solea senegalensis</name>
    <name type="common">Senegalese sole</name>
    <dbReference type="NCBI Taxonomy" id="28829"/>
    <lineage>
        <taxon>Eukaryota</taxon>
        <taxon>Metazoa</taxon>
        <taxon>Chordata</taxon>
        <taxon>Craniata</taxon>
        <taxon>Vertebrata</taxon>
        <taxon>Euteleostomi</taxon>
        <taxon>Actinopterygii</taxon>
        <taxon>Neopterygii</taxon>
        <taxon>Teleostei</taxon>
        <taxon>Neoteleostei</taxon>
        <taxon>Acanthomorphata</taxon>
        <taxon>Carangaria</taxon>
        <taxon>Pleuronectiformes</taxon>
        <taxon>Pleuronectoidei</taxon>
        <taxon>Soleidae</taxon>
        <taxon>Solea</taxon>
    </lineage>
</organism>
<feature type="compositionally biased region" description="Acidic residues" evidence="1">
    <location>
        <begin position="496"/>
        <end position="522"/>
    </location>
</feature>
<dbReference type="GO" id="GO:0005737">
    <property type="term" value="C:cytoplasm"/>
    <property type="evidence" value="ECO:0007669"/>
    <property type="project" value="TreeGrafter"/>
</dbReference>
<dbReference type="EMBL" id="JAGKHQ010000015">
    <property type="protein sequence ID" value="KAG7497733.1"/>
    <property type="molecule type" value="Genomic_DNA"/>
</dbReference>
<reference evidence="2" key="2">
    <citation type="submission" date="2021-03" db="EMBL/GenBank/DDBJ databases">
        <authorList>
            <person name="Guerrero-Cozar I."/>
            <person name="Gomez-Garrido J."/>
            <person name="Berbel C."/>
            <person name="Martinez-Blanch J.F."/>
            <person name="Alioto T."/>
            <person name="Claros M.G."/>
            <person name="Gagnaire P.A."/>
            <person name="Manchado M."/>
        </authorList>
    </citation>
    <scope>NUCLEOTIDE SEQUENCE</scope>
    <source>
        <strain evidence="2">Sse05_10M</strain>
        <tissue evidence="2">Blood</tissue>
    </source>
</reference>
<evidence type="ECO:0000256" key="1">
    <source>
        <dbReference type="SAM" id="MobiDB-lite"/>
    </source>
</evidence>
<dbReference type="PANTHER" id="PTHR16155">
    <property type="entry name" value="DED DOMAIN-CONTAINING PROTEIN"/>
    <property type="match status" value="1"/>
</dbReference>
<keyword evidence="3" id="KW-1185">Reference proteome</keyword>
<protein>
    <recommendedName>
        <fullName evidence="4">Sterile alpha motif domain-containing protein 9-like</fullName>
    </recommendedName>
</protein>
<name>A0AAV6QZY5_SOLSE</name>
<reference evidence="2 3" key="1">
    <citation type="journal article" date="2021" name="Sci. Rep.">
        <title>Chromosome anchoring in Senegalese sole (Solea senegalensis) reveals sex-associated markers and genome rearrangements in flatfish.</title>
        <authorList>
            <person name="Guerrero-Cozar I."/>
            <person name="Gomez-Garrido J."/>
            <person name="Berbel C."/>
            <person name="Martinez-Blanch J.F."/>
            <person name="Alioto T."/>
            <person name="Claros M.G."/>
            <person name="Gagnaire P.A."/>
            <person name="Manchado M."/>
        </authorList>
    </citation>
    <scope>NUCLEOTIDE SEQUENCE [LARGE SCALE GENOMIC DNA]</scope>
    <source>
        <strain evidence="2">Sse05_10M</strain>
    </source>
</reference>
<evidence type="ECO:0000313" key="3">
    <source>
        <dbReference type="Proteomes" id="UP000693946"/>
    </source>
</evidence>
<dbReference type="PANTHER" id="PTHR16155:SF18">
    <property type="entry name" value="STERILE ALPHA MOTIF DOMAIN-CONTAINING PROTEIN 9-LIKE"/>
    <property type="match status" value="1"/>
</dbReference>
<evidence type="ECO:0008006" key="4">
    <source>
        <dbReference type="Google" id="ProtNLM"/>
    </source>
</evidence>
<dbReference type="EMBL" id="JAGKHQ010000015">
    <property type="protein sequence ID" value="KAG7497734.1"/>
    <property type="molecule type" value="Genomic_DNA"/>
</dbReference>
<proteinExistence type="predicted"/>
<gene>
    <name evidence="2" type="ORF">JOB18_043053</name>
</gene>
<accession>A0AAV6QZY5</accession>
<sequence length="704" mass="80012">MAENTSDTGTDESLDSEEMTIEECILHLHDTISPYVQQNPTSTNTQLFCMLALLNAYVPESYLLLPDCQQILGPPDPIHGGPPFEERMKPFTILINTSNPSPGHISFIHQMFAQAAVEVLCSFNISMSDKVEELMVKLCGDEVQPYIIPFIKDLLTKREMGAIRQDKFSRMIEDILKREGFYPALSVLMTASNKFHLNPIFPQAVARLNYIARKPSDYRRAEQWANKAIERAPGSSYMADTLGQIHKNRLMKTSIVNTADRAFAAFEDVERKAENEAGPEMVGEGTVNTSNSFNNRGLFGFIQVAKIAYEKCNTQQREHLIQNTKRNRKVEDIFKFFSWYLTYSKPDMKTLEPSYFWKDVSRCYKYFTTETAAESTSFSGLLDCLNHGLFTSRGKRAGFQEDTKTVFELEEIQGALKASYEENVNDIRVAERYILSNIILSNRMPDSPQLTPVRELQAIIQRFLSAELQRRSPEFYLLVLLLFWPEEQPPVVQSKDDEEVGQLDTDDDNSEDTTWEDTEINEEPAANTEPEQLPPDLNLLDSNLQQYVTFMETAFERAGYAKYLRGRYLLPLFFLGKGTGLCKWIHKSTLDAIVEENVDAELVGAQGNIKLEKTIMINDMWINGEVWLLPKIRDILLPIRVEPYHPLIGPRLKEEPVLVCVGGQRIKAMLNNVGPDASVMSYYLGFNIQGLVVFKAGSEALVVP</sequence>
<comment type="caution">
    <text evidence="2">The sequence shown here is derived from an EMBL/GenBank/DDBJ whole genome shotgun (WGS) entry which is preliminary data.</text>
</comment>
<dbReference type="AlphaFoldDB" id="A0AAV6QZY5"/>
<dbReference type="Proteomes" id="UP000693946">
    <property type="component" value="Linkage Group LG3"/>
</dbReference>
<feature type="region of interest" description="Disordered" evidence="1">
    <location>
        <begin position="492"/>
        <end position="536"/>
    </location>
</feature>
<dbReference type="EMBL" id="JAGKHQ010000015">
    <property type="protein sequence ID" value="KAG7497735.1"/>
    <property type="molecule type" value="Genomic_DNA"/>
</dbReference>